<organism evidence="4 5">
    <name type="scientific">Pseudocercospora eumusae</name>
    <dbReference type="NCBI Taxonomy" id="321146"/>
    <lineage>
        <taxon>Eukaryota</taxon>
        <taxon>Fungi</taxon>
        <taxon>Dikarya</taxon>
        <taxon>Ascomycota</taxon>
        <taxon>Pezizomycotina</taxon>
        <taxon>Dothideomycetes</taxon>
        <taxon>Dothideomycetidae</taxon>
        <taxon>Mycosphaerellales</taxon>
        <taxon>Mycosphaerellaceae</taxon>
        <taxon>Pseudocercospora</taxon>
    </lineage>
</organism>
<accession>A0A139GUN6</accession>
<dbReference type="SUPFAM" id="SSF53756">
    <property type="entry name" value="UDP-Glycosyltransferase/glycogen phosphorylase"/>
    <property type="match status" value="1"/>
</dbReference>
<evidence type="ECO:0000313" key="5">
    <source>
        <dbReference type="Proteomes" id="UP000070133"/>
    </source>
</evidence>
<dbReference type="OrthoDB" id="10017101at2759"/>
<dbReference type="InterPro" id="IPR002213">
    <property type="entry name" value="UDP_glucos_trans"/>
</dbReference>
<dbReference type="Proteomes" id="UP000070133">
    <property type="component" value="Unassembled WGS sequence"/>
</dbReference>
<dbReference type="InterPro" id="IPR029063">
    <property type="entry name" value="SAM-dependent_MTases_sf"/>
</dbReference>
<evidence type="ECO:0000256" key="1">
    <source>
        <dbReference type="ARBA" id="ARBA00022679"/>
    </source>
</evidence>
<protein>
    <submittedName>
        <fullName evidence="4">Uncharacterized protein</fullName>
    </submittedName>
</protein>
<dbReference type="PANTHER" id="PTHR48050">
    <property type="entry name" value="STEROL 3-BETA-GLUCOSYLTRANSFERASE"/>
    <property type="match status" value="1"/>
</dbReference>
<reference evidence="4 5" key="1">
    <citation type="submission" date="2015-07" db="EMBL/GenBank/DDBJ databases">
        <title>Comparative genomics of the Sigatoka disease complex on banana suggests a link between parallel evolutionary changes in Pseudocercospora fijiensis and Pseudocercospora eumusae and increased virulence on the banana host.</title>
        <authorList>
            <person name="Chang T.-C."/>
            <person name="Salvucci A."/>
            <person name="Crous P.W."/>
            <person name="Stergiopoulos I."/>
        </authorList>
    </citation>
    <scope>NUCLEOTIDE SEQUENCE [LARGE SCALE GENOMIC DNA]</scope>
    <source>
        <strain evidence="4 5">CBS 114824</strain>
    </source>
</reference>
<dbReference type="Pfam" id="PF06722">
    <property type="entry name" value="EryCIII-like_C"/>
    <property type="match status" value="1"/>
</dbReference>
<feature type="domain" description="Methyltransferase" evidence="3">
    <location>
        <begin position="476"/>
        <end position="593"/>
    </location>
</feature>
<dbReference type="SUPFAM" id="SSF53335">
    <property type="entry name" value="S-adenosyl-L-methionine-dependent methyltransferases"/>
    <property type="match status" value="1"/>
</dbReference>
<dbReference type="CDD" id="cd03784">
    <property type="entry name" value="GT1_Gtf-like"/>
    <property type="match status" value="1"/>
</dbReference>
<dbReference type="GO" id="GO:0016758">
    <property type="term" value="F:hexosyltransferase activity"/>
    <property type="evidence" value="ECO:0007669"/>
    <property type="project" value="UniProtKB-ARBA"/>
</dbReference>
<dbReference type="AlphaFoldDB" id="A0A139GUN6"/>
<gene>
    <name evidence="4" type="ORF">AC578_6804</name>
</gene>
<dbReference type="Gene3D" id="3.40.50.2000">
    <property type="entry name" value="Glycogen Phosphorylase B"/>
    <property type="match status" value="2"/>
</dbReference>
<evidence type="ECO:0000313" key="4">
    <source>
        <dbReference type="EMBL" id="KXS93924.1"/>
    </source>
</evidence>
<dbReference type="STRING" id="321146.A0A139GUN6"/>
<sequence>MSFRMVQRPSDAARFKFLIHTFSQKSHTLVVLPVVRELIARGHEVVWLGNAAEESTIIASGARFIATREVAERDKELMAHPVFDLEGVAKAFFGDRLIAQAADLQCALAEFAADCLLNDFAPQGAAAVHALGHVPVYATISGTPLHTLANPPASAIGTLVCRPQMLLPLINPQRETLGLPPLKEHEIPFLHYSPFLHLQASCAKLEFNHAVPETMHFIGPLAGLAATASEWLDPPEWWVEVTSSKKATQVVVGLTQGTLVTDPSKLIMPALEALMLTPDQLGADVFVLVATPHAGQVLSSMEQLPARYDRVHVHVSTWVPYEVILPHCSLFITNGGYGGVMQALIYETPVICSGTIADHADVAARVASTGVGIALNADTPSVEHVRESVIKILHDPTYKAQAAAIGAELKSLGGARTAADLLEDLILTSGKRYLESISNSMSYTRGHIQADDPRVIKAYDYRTVDSCCAYLIPHLKPHYNILDVGCGPGNITVGLAELCPQGHTIGIDISPGVIDIAISRYSSAKVANVSFQVGDAEKLSQMSDASFDVVHAHGCLLHVENKIQALEAFWRVCKPGGIIAVRDALSFGTIWSLKPDLPGIREQWAKQRDALIHMGSDPDTGLKKKEWAQQAGYERNGGRLFITQSPQRMEVALRNFEGEAGEGAINVGFLTRDQVDRFKQAWDEWENTEGHELVCPAADMLYIKGT</sequence>
<comment type="caution">
    <text evidence="4">The sequence shown here is derived from an EMBL/GenBank/DDBJ whole genome shotgun (WGS) entry which is preliminary data.</text>
</comment>
<feature type="domain" description="Erythromycin biosynthesis protein CIII-like C-terminal" evidence="2">
    <location>
        <begin position="313"/>
        <end position="410"/>
    </location>
</feature>
<dbReference type="InterPro" id="IPR025714">
    <property type="entry name" value="Methyltranfer_dom"/>
</dbReference>
<dbReference type="PANTHER" id="PTHR48050:SF13">
    <property type="entry name" value="STEROL 3-BETA-GLUCOSYLTRANSFERASE UGT80A2"/>
    <property type="match status" value="1"/>
</dbReference>
<dbReference type="Gene3D" id="3.40.50.150">
    <property type="entry name" value="Vaccinia Virus protein VP39"/>
    <property type="match status" value="1"/>
</dbReference>
<dbReference type="EMBL" id="LFZN01000360">
    <property type="protein sequence ID" value="KXS93924.1"/>
    <property type="molecule type" value="Genomic_DNA"/>
</dbReference>
<name>A0A139GUN6_9PEZI</name>
<dbReference type="InterPro" id="IPR010610">
    <property type="entry name" value="EryCIII-like_C"/>
</dbReference>
<dbReference type="InterPro" id="IPR050426">
    <property type="entry name" value="Glycosyltransferase_28"/>
</dbReference>
<keyword evidence="5" id="KW-1185">Reference proteome</keyword>
<dbReference type="CDD" id="cd02440">
    <property type="entry name" value="AdoMet_MTases"/>
    <property type="match status" value="1"/>
</dbReference>
<evidence type="ECO:0000259" key="3">
    <source>
        <dbReference type="Pfam" id="PF13847"/>
    </source>
</evidence>
<keyword evidence="1" id="KW-0808">Transferase</keyword>
<dbReference type="GO" id="GO:0008194">
    <property type="term" value="F:UDP-glycosyltransferase activity"/>
    <property type="evidence" value="ECO:0007669"/>
    <property type="project" value="InterPro"/>
</dbReference>
<dbReference type="Pfam" id="PF13847">
    <property type="entry name" value="Methyltransf_31"/>
    <property type="match status" value="1"/>
</dbReference>
<evidence type="ECO:0000259" key="2">
    <source>
        <dbReference type="Pfam" id="PF06722"/>
    </source>
</evidence>
<proteinExistence type="predicted"/>